<comment type="caution">
    <text evidence="1">The sequence shown here is derived from an EMBL/GenBank/DDBJ whole genome shotgun (WGS) entry which is preliminary data.</text>
</comment>
<dbReference type="VEuPathDB" id="VectorBase:HLOH_049011"/>
<dbReference type="EMBL" id="JABSTR010000008">
    <property type="protein sequence ID" value="KAH9377477.1"/>
    <property type="molecule type" value="Genomic_DNA"/>
</dbReference>
<dbReference type="AlphaFoldDB" id="A0A9J6GPC4"/>
<accession>A0A9J6GPC4</accession>
<evidence type="ECO:0000313" key="1">
    <source>
        <dbReference type="EMBL" id="KAH9377477.1"/>
    </source>
</evidence>
<keyword evidence="2" id="KW-1185">Reference proteome</keyword>
<dbReference type="OMA" id="TIYEEIY"/>
<dbReference type="OrthoDB" id="6516454at2759"/>
<name>A0A9J6GPC4_HAELO</name>
<proteinExistence type="predicted"/>
<dbReference type="SUPFAM" id="SSF53098">
    <property type="entry name" value="Ribonuclease H-like"/>
    <property type="match status" value="1"/>
</dbReference>
<evidence type="ECO:0008006" key="3">
    <source>
        <dbReference type="Google" id="ProtNLM"/>
    </source>
</evidence>
<dbReference type="PANTHER" id="PTHR45749:SF21">
    <property type="entry name" value="DUF4371 DOMAIN-CONTAINING PROTEIN"/>
    <property type="match status" value="1"/>
</dbReference>
<evidence type="ECO:0000313" key="2">
    <source>
        <dbReference type="Proteomes" id="UP000821853"/>
    </source>
</evidence>
<reference evidence="1 2" key="1">
    <citation type="journal article" date="2020" name="Cell">
        <title>Large-Scale Comparative Analyses of Tick Genomes Elucidate Their Genetic Diversity and Vector Capacities.</title>
        <authorList>
            <consortium name="Tick Genome and Microbiome Consortium (TIGMIC)"/>
            <person name="Jia N."/>
            <person name="Wang J."/>
            <person name="Shi W."/>
            <person name="Du L."/>
            <person name="Sun Y."/>
            <person name="Zhan W."/>
            <person name="Jiang J.F."/>
            <person name="Wang Q."/>
            <person name="Zhang B."/>
            <person name="Ji P."/>
            <person name="Bell-Sakyi L."/>
            <person name="Cui X.M."/>
            <person name="Yuan T.T."/>
            <person name="Jiang B.G."/>
            <person name="Yang W.F."/>
            <person name="Lam T.T."/>
            <person name="Chang Q.C."/>
            <person name="Ding S.J."/>
            <person name="Wang X.J."/>
            <person name="Zhu J.G."/>
            <person name="Ruan X.D."/>
            <person name="Zhao L."/>
            <person name="Wei J.T."/>
            <person name="Ye R.Z."/>
            <person name="Que T.C."/>
            <person name="Du C.H."/>
            <person name="Zhou Y.H."/>
            <person name="Cheng J.X."/>
            <person name="Dai P.F."/>
            <person name="Guo W.B."/>
            <person name="Han X.H."/>
            <person name="Huang E.J."/>
            <person name="Li L.F."/>
            <person name="Wei W."/>
            <person name="Gao Y.C."/>
            <person name="Liu J.Z."/>
            <person name="Shao H.Z."/>
            <person name="Wang X."/>
            <person name="Wang C.C."/>
            <person name="Yang T.C."/>
            <person name="Huo Q.B."/>
            <person name="Li W."/>
            <person name="Chen H.Y."/>
            <person name="Chen S.E."/>
            <person name="Zhou L.G."/>
            <person name="Ni X.B."/>
            <person name="Tian J.H."/>
            <person name="Sheng Y."/>
            <person name="Liu T."/>
            <person name="Pan Y.S."/>
            <person name="Xia L.Y."/>
            <person name="Li J."/>
            <person name="Zhao F."/>
            <person name="Cao W.C."/>
        </authorList>
    </citation>
    <scope>NUCLEOTIDE SEQUENCE [LARGE SCALE GENOMIC DNA]</scope>
    <source>
        <strain evidence="1">HaeL-2018</strain>
    </source>
</reference>
<protein>
    <recommendedName>
        <fullName evidence="3">DUF4371 domain-containing protein</fullName>
    </recommendedName>
</protein>
<dbReference type="PANTHER" id="PTHR45749">
    <property type="match status" value="1"/>
</dbReference>
<organism evidence="1 2">
    <name type="scientific">Haemaphysalis longicornis</name>
    <name type="common">Bush tick</name>
    <dbReference type="NCBI Taxonomy" id="44386"/>
    <lineage>
        <taxon>Eukaryota</taxon>
        <taxon>Metazoa</taxon>
        <taxon>Ecdysozoa</taxon>
        <taxon>Arthropoda</taxon>
        <taxon>Chelicerata</taxon>
        <taxon>Arachnida</taxon>
        <taxon>Acari</taxon>
        <taxon>Parasitiformes</taxon>
        <taxon>Ixodida</taxon>
        <taxon>Ixodoidea</taxon>
        <taxon>Ixodidae</taxon>
        <taxon>Haemaphysalinae</taxon>
        <taxon>Haemaphysalis</taxon>
    </lineage>
</organism>
<dbReference type="Proteomes" id="UP000821853">
    <property type="component" value="Unassembled WGS sequence"/>
</dbReference>
<dbReference type="InterPro" id="IPR012337">
    <property type="entry name" value="RNaseH-like_sf"/>
</dbReference>
<gene>
    <name evidence="1" type="ORF">HPB48_006262</name>
</gene>
<sequence length="239" mass="26507">MYNTPDSKAETLYSAIKDMISRLGLDFHCVRGCCFDGATNMCGRFSGVQKRISDCEPRSLYVYCSNHCLHLVLQKASRSCGIIGNALTTDKDISNVMRLDSKTRKSAYSNIVVSTGREVDVEAVFTPNNLLPLCRTRCAVTVKSMQTLVALKELFETLGSVTNGSKAIFKGFYTLLQKFDTLLGISISRAFFKPCEELARVFVSSTCRAAGAKQASETLREAISRFRSDGAFEELWQHT</sequence>